<evidence type="ECO:0000256" key="2">
    <source>
        <dbReference type="ARBA" id="ARBA00023125"/>
    </source>
</evidence>
<dbReference type="GO" id="GO:0003677">
    <property type="term" value="F:DNA binding"/>
    <property type="evidence" value="ECO:0007669"/>
    <property type="project" value="UniProtKB-KW"/>
</dbReference>
<dbReference type="GO" id="GO:0003700">
    <property type="term" value="F:DNA-binding transcription factor activity"/>
    <property type="evidence" value="ECO:0007669"/>
    <property type="project" value="InterPro"/>
</dbReference>
<dbReference type="PROSITE" id="PS01117">
    <property type="entry name" value="HTH_MARR_1"/>
    <property type="match status" value="1"/>
</dbReference>
<dbReference type="OrthoDB" id="5966462at2"/>
<dbReference type="RefSeq" id="WP_154743009.1">
    <property type="nucleotide sequence ID" value="NZ_JBHSTG010000041.1"/>
</dbReference>
<dbReference type="InterPro" id="IPR039422">
    <property type="entry name" value="MarR/SlyA-like"/>
</dbReference>
<organism evidence="5 6">
    <name type="scientific">Pseudomonas karstica</name>
    <dbReference type="NCBI Taxonomy" id="1055468"/>
    <lineage>
        <taxon>Bacteria</taxon>
        <taxon>Pseudomonadati</taxon>
        <taxon>Pseudomonadota</taxon>
        <taxon>Gammaproteobacteria</taxon>
        <taxon>Pseudomonadales</taxon>
        <taxon>Pseudomonadaceae</taxon>
        <taxon>Pseudomonas</taxon>
    </lineage>
</organism>
<dbReference type="InterPro" id="IPR036388">
    <property type="entry name" value="WH-like_DNA-bd_sf"/>
</dbReference>
<accession>A0A7X2RU64</accession>
<dbReference type="Pfam" id="PF12802">
    <property type="entry name" value="MarR_2"/>
    <property type="match status" value="1"/>
</dbReference>
<feature type="domain" description="HTH marR-type" evidence="4">
    <location>
        <begin position="1"/>
        <end position="116"/>
    </location>
</feature>
<dbReference type="PROSITE" id="PS50995">
    <property type="entry name" value="HTH_MARR_2"/>
    <property type="match status" value="1"/>
</dbReference>
<proteinExistence type="predicted"/>
<reference evidence="5 6" key="1">
    <citation type="submission" date="2019-11" db="EMBL/GenBank/DDBJ databases">
        <title>Pseudmonas karstica sp. nov. and Pseudomonas spelaei sp. nov. from caves.</title>
        <authorList>
            <person name="Zeman M."/>
        </authorList>
    </citation>
    <scope>NUCLEOTIDE SEQUENCE [LARGE SCALE GENOMIC DNA]</scope>
    <source>
        <strain evidence="5 6">CCM 7891</strain>
    </source>
</reference>
<protein>
    <submittedName>
        <fullName evidence="5">MarR family transcriptional regulator</fullName>
    </submittedName>
</protein>
<dbReference type="InterPro" id="IPR036390">
    <property type="entry name" value="WH_DNA-bd_sf"/>
</dbReference>
<dbReference type="GO" id="GO:0006950">
    <property type="term" value="P:response to stress"/>
    <property type="evidence" value="ECO:0007669"/>
    <property type="project" value="TreeGrafter"/>
</dbReference>
<dbReference type="SUPFAM" id="SSF46785">
    <property type="entry name" value="Winged helix' DNA-binding domain"/>
    <property type="match status" value="1"/>
</dbReference>
<name>A0A7X2RU64_9PSED</name>
<dbReference type="PANTHER" id="PTHR33164:SF43">
    <property type="entry name" value="HTH-TYPE TRANSCRIPTIONAL REPRESSOR YETL"/>
    <property type="match status" value="1"/>
</dbReference>
<sequence length="126" mass="14249">MIERILRPYDLGSTQWYVLYQLANHGPTAQRDFPALLQIEKPTLSDLVRALVRKGFVTQTPDPLDQRQRILKLTDAGSKLWKELPDPIALILALAFEGVDKPTLELVTTVLKRATERLSNQVDEGV</sequence>
<keyword evidence="3" id="KW-0804">Transcription</keyword>
<evidence type="ECO:0000313" key="6">
    <source>
        <dbReference type="Proteomes" id="UP000431485"/>
    </source>
</evidence>
<evidence type="ECO:0000313" key="5">
    <source>
        <dbReference type="EMBL" id="MTD19295.1"/>
    </source>
</evidence>
<dbReference type="EMBL" id="WLYI01000010">
    <property type="protein sequence ID" value="MTD19295.1"/>
    <property type="molecule type" value="Genomic_DNA"/>
</dbReference>
<evidence type="ECO:0000256" key="3">
    <source>
        <dbReference type="ARBA" id="ARBA00023163"/>
    </source>
</evidence>
<dbReference type="InterPro" id="IPR023187">
    <property type="entry name" value="Tscrpt_reg_MarR-type_CS"/>
</dbReference>
<dbReference type="SMART" id="SM00347">
    <property type="entry name" value="HTH_MARR"/>
    <property type="match status" value="1"/>
</dbReference>
<comment type="caution">
    <text evidence="5">The sequence shown here is derived from an EMBL/GenBank/DDBJ whole genome shotgun (WGS) entry which is preliminary data.</text>
</comment>
<evidence type="ECO:0000259" key="4">
    <source>
        <dbReference type="PROSITE" id="PS50995"/>
    </source>
</evidence>
<dbReference type="AlphaFoldDB" id="A0A7X2RU64"/>
<keyword evidence="2" id="KW-0238">DNA-binding</keyword>
<keyword evidence="1" id="KW-0805">Transcription regulation</keyword>
<dbReference type="InterPro" id="IPR000835">
    <property type="entry name" value="HTH_MarR-typ"/>
</dbReference>
<dbReference type="PANTHER" id="PTHR33164">
    <property type="entry name" value="TRANSCRIPTIONAL REGULATOR, MARR FAMILY"/>
    <property type="match status" value="1"/>
</dbReference>
<dbReference type="Gene3D" id="1.10.10.10">
    <property type="entry name" value="Winged helix-like DNA-binding domain superfamily/Winged helix DNA-binding domain"/>
    <property type="match status" value="1"/>
</dbReference>
<keyword evidence="6" id="KW-1185">Reference proteome</keyword>
<gene>
    <name evidence="5" type="ORF">GIR22_09060</name>
</gene>
<dbReference type="Proteomes" id="UP000431485">
    <property type="component" value="Unassembled WGS sequence"/>
</dbReference>
<evidence type="ECO:0000256" key="1">
    <source>
        <dbReference type="ARBA" id="ARBA00023015"/>
    </source>
</evidence>